<organism evidence="1 2">
    <name type="scientific">Streptomyces lavendulae subsp. lavendulae</name>
    <dbReference type="NCBI Taxonomy" id="58340"/>
    <lineage>
        <taxon>Bacteria</taxon>
        <taxon>Bacillati</taxon>
        <taxon>Actinomycetota</taxon>
        <taxon>Actinomycetes</taxon>
        <taxon>Kitasatosporales</taxon>
        <taxon>Streptomycetaceae</taxon>
        <taxon>Streptomyces</taxon>
    </lineage>
</organism>
<proteinExistence type="predicted"/>
<evidence type="ECO:0000313" key="1">
    <source>
        <dbReference type="EMBL" id="ATZ22242.1"/>
    </source>
</evidence>
<dbReference type="KEGG" id="slx:SLAV_01565"/>
<protein>
    <submittedName>
        <fullName evidence="1">Uncharacterized protein</fullName>
    </submittedName>
</protein>
<accession>A0A2K8P664</accession>
<sequence>MNHRRLAQDYEAHPHHSEAMIHPAMINLVTRRITTETTPTRRGL</sequence>
<gene>
    <name evidence="1" type="ORF">SLAV_01565</name>
</gene>
<evidence type="ECO:0000313" key="2">
    <source>
        <dbReference type="Proteomes" id="UP000231791"/>
    </source>
</evidence>
<reference evidence="1 2" key="1">
    <citation type="submission" date="2017-11" db="EMBL/GenBank/DDBJ databases">
        <title>Complete genome sequence of Streptomyces lavendulae subsp. lavendulae CCM 3239 (formerly 'Streptomyces aureofaciens CCM 3239'), the producer of the angucycline-type antibiotic auricin.</title>
        <authorList>
            <person name="Busche T."/>
            <person name="Novakova R."/>
            <person name="Al'Dilaimi A."/>
            <person name="Homerova D."/>
            <person name="Feckova L."/>
            <person name="Rezuchova B."/>
            <person name="Mingyar E."/>
            <person name="Csolleiova D."/>
            <person name="Bekeova C."/>
            <person name="Winkler A."/>
            <person name="Sevcikova B."/>
            <person name="Kalinowski J."/>
            <person name="Kormanec J."/>
            <person name="Ruckert C."/>
        </authorList>
    </citation>
    <scope>NUCLEOTIDE SEQUENCE [LARGE SCALE GENOMIC DNA]</scope>
    <source>
        <strain evidence="1 2">CCM 3239</strain>
    </source>
</reference>
<keyword evidence="2" id="KW-1185">Reference proteome</keyword>
<dbReference type="Proteomes" id="UP000231791">
    <property type="component" value="Chromosome"/>
</dbReference>
<name>A0A2K8P664_STRLA</name>
<dbReference type="EMBL" id="CP024985">
    <property type="protein sequence ID" value="ATZ22242.1"/>
    <property type="molecule type" value="Genomic_DNA"/>
</dbReference>
<dbReference type="AlphaFoldDB" id="A0A2K8P664"/>